<dbReference type="Proteomes" id="UP000624325">
    <property type="component" value="Unassembled WGS sequence"/>
</dbReference>
<evidence type="ECO:0000259" key="1">
    <source>
        <dbReference type="Pfam" id="PF13302"/>
    </source>
</evidence>
<evidence type="ECO:0000313" key="3">
    <source>
        <dbReference type="Proteomes" id="UP000624325"/>
    </source>
</evidence>
<reference evidence="2 3" key="1">
    <citation type="submission" date="2021-01" db="EMBL/GenBank/DDBJ databases">
        <title>Whole genome shotgun sequence of Asanoa iriomotensis NBRC 100142.</title>
        <authorList>
            <person name="Komaki H."/>
            <person name="Tamura T."/>
        </authorList>
    </citation>
    <scope>NUCLEOTIDE SEQUENCE [LARGE SCALE GENOMIC DNA]</scope>
    <source>
        <strain evidence="2 3">NBRC 100142</strain>
    </source>
</reference>
<sequence length="225" mass="24454">MSLVEIWPLLGIKVRTPAVELFVSDPDTLEALARLAAAGGVYDPQNQYLPRTPVGGWEDVASPEAERRFLRYFWAGLADWRPERWNLMLAVKVGGDIVGVQEIGAQHFAVTRTVSTGSWIGRRYQGAGYGKGAREAVLHLAFDGLRAERADTAAWVTNYASLGVSRAMGYRGNGTTTRAAEDRRVEQVNLTLSRSDWRGSTGDYVIAGLTSDASEMLGIPPTGAP</sequence>
<comment type="caution">
    <text evidence="2">The sequence shown here is derived from an EMBL/GenBank/DDBJ whole genome shotgun (WGS) entry which is preliminary data.</text>
</comment>
<accession>A0ABQ4C6H6</accession>
<dbReference type="Gene3D" id="3.40.630.30">
    <property type="match status" value="1"/>
</dbReference>
<proteinExistence type="predicted"/>
<dbReference type="RefSeq" id="WP_203704836.1">
    <property type="nucleotide sequence ID" value="NZ_BONC01000032.1"/>
</dbReference>
<gene>
    <name evidence="2" type="ORF">Air01nite_44650</name>
</gene>
<dbReference type="InterPro" id="IPR000182">
    <property type="entry name" value="GNAT_dom"/>
</dbReference>
<dbReference type="Pfam" id="PF13302">
    <property type="entry name" value="Acetyltransf_3"/>
    <property type="match status" value="1"/>
</dbReference>
<dbReference type="InterPro" id="IPR016181">
    <property type="entry name" value="Acyl_CoA_acyltransferase"/>
</dbReference>
<dbReference type="SUPFAM" id="SSF55729">
    <property type="entry name" value="Acyl-CoA N-acyltransferases (Nat)"/>
    <property type="match status" value="1"/>
</dbReference>
<evidence type="ECO:0000313" key="2">
    <source>
        <dbReference type="EMBL" id="GIF58370.1"/>
    </source>
</evidence>
<name>A0ABQ4C6H6_9ACTN</name>
<keyword evidence="3" id="KW-1185">Reference proteome</keyword>
<feature type="domain" description="N-acetyltransferase" evidence="1">
    <location>
        <begin position="56"/>
        <end position="171"/>
    </location>
</feature>
<organism evidence="2 3">
    <name type="scientific">Asanoa iriomotensis</name>
    <dbReference type="NCBI Taxonomy" id="234613"/>
    <lineage>
        <taxon>Bacteria</taxon>
        <taxon>Bacillati</taxon>
        <taxon>Actinomycetota</taxon>
        <taxon>Actinomycetes</taxon>
        <taxon>Micromonosporales</taxon>
        <taxon>Micromonosporaceae</taxon>
        <taxon>Asanoa</taxon>
    </lineage>
</organism>
<dbReference type="EMBL" id="BONC01000032">
    <property type="protein sequence ID" value="GIF58370.1"/>
    <property type="molecule type" value="Genomic_DNA"/>
</dbReference>
<protein>
    <recommendedName>
        <fullName evidence="1">N-acetyltransferase domain-containing protein</fullName>
    </recommendedName>
</protein>